<evidence type="ECO:0000256" key="2">
    <source>
        <dbReference type="ARBA" id="ARBA00023315"/>
    </source>
</evidence>
<comment type="similarity">
    <text evidence="3">Belongs to the acetyltransferase family. RimJ subfamily.</text>
</comment>
<dbReference type="InterPro" id="IPR016181">
    <property type="entry name" value="Acyl_CoA_acyltransferase"/>
</dbReference>
<dbReference type="SUPFAM" id="SSF55729">
    <property type="entry name" value="Acyl-CoA N-acyltransferases (Nat)"/>
    <property type="match status" value="1"/>
</dbReference>
<organism evidence="5 6">
    <name type="scientific">Pedobacter yonginense</name>
    <dbReference type="NCBI Taxonomy" id="651869"/>
    <lineage>
        <taxon>Bacteria</taxon>
        <taxon>Pseudomonadati</taxon>
        <taxon>Bacteroidota</taxon>
        <taxon>Sphingobacteriia</taxon>
        <taxon>Sphingobacteriales</taxon>
        <taxon>Sphingobacteriaceae</taxon>
        <taxon>Pedobacter</taxon>
    </lineage>
</organism>
<dbReference type="EMBL" id="QGNZ01000004">
    <property type="protein sequence ID" value="PWS26129.1"/>
    <property type="molecule type" value="Genomic_DNA"/>
</dbReference>
<dbReference type="Proteomes" id="UP000245379">
    <property type="component" value="Unassembled WGS sequence"/>
</dbReference>
<dbReference type="InterPro" id="IPR051531">
    <property type="entry name" value="N-acetyltransferase"/>
</dbReference>
<protein>
    <recommendedName>
        <fullName evidence="4">N-acetyltransferase domain-containing protein</fullName>
    </recommendedName>
</protein>
<comment type="caution">
    <text evidence="5">The sequence shown here is derived from an EMBL/GenBank/DDBJ whole genome shotgun (WGS) entry which is preliminary data.</text>
</comment>
<keyword evidence="2" id="KW-0012">Acyltransferase</keyword>
<dbReference type="PANTHER" id="PTHR43792:SF8">
    <property type="entry name" value="[RIBOSOMAL PROTEIN US5]-ALANINE N-ACETYLTRANSFERASE"/>
    <property type="match status" value="1"/>
</dbReference>
<sequence length="158" mass="18262">MYNEEHIVLKPLTLSDAIAFSGIYRQLELKANFSESPFRPDETPEEFTKRVIDACEFIFTIRLKDKPESIIGDCALHHWNMELKEISIGGSLYPGYWGKGIMRFAFNLLVKIAKDDLGIKTIIGHTKTRNLRAIRVVEKMGFEKYHIDDSDTILRKEI</sequence>
<dbReference type="Gene3D" id="3.40.630.30">
    <property type="match status" value="1"/>
</dbReference>
<evidence type="ECO:0000256" key="3">
    <source>
        <dbReference type="ARBA" id="ARBA00038502"/>
    </source>
</evidence>
<evidence type="ECO:0000313" key="6">
    <source>
        <dbReference type="Proteomes" id="UP000245379"/>
    </source>
</evidence>
<dbReference type="OrthoDB" id="9811523at2"/>
<dbReference type="Pfam" id="PF13302">
    <property type="entry name" value="Acetyltransf_3"/>
    <property type="match status" value="1"/>
</dbReference>
<keyword evidence="1" id="KW-0808">Transferase</keyword>
<gene>
    <name evidence="5" type="ORF">DHW03_15135</name>
</gene>
<feature type="domain" description="N-acetyltransferase" evidence="4">
    <location>
        <begin position="7"/>
        <end position="158"/>
    </location>
</feature>
<evidence type="ECO:0000259" key="4">
    <source>
        <dbReference type="PROSITE" id="PS51186"/>
    </source>
</evidence>
<dbReference type="AlphaFoldDB" id="A0A317EJ52"/>
<dbReference type="PROSITE" id="PS51186">
    <property type="entry name" value="GNAT"/>
    <property type="match status" value="1"/>
</dbReference>
<dbReference type="PANTHER" id="PTHR43792">
    <property type="entry name" value="GNAT FAMILY, PUTATIVE (AFU_ORTHOLOGUE AFUA_3G00765)-RELATED-RELATED"/>
    <property type="match status" value="1"/>
</dbReference>
<evidence type="ECO:0000256" key="1">
    <source>
        <dbReference type="ARBA" id="ARBA00022679"/>
    </source>
</evidence>
<accession>A0A317EJ52</accession>
<dbReference type="InterPro" id="IPR000182">
    <property type="entry name" value="GNAT_dom"/>
</dbReference>
<evidence type="ECO:0000313" key="5">
    <source>
        <dbReference type="EMBL" id="PWS26129.1"/>
    </source>
</evidence>
<reference evidence="5 6" key="1">
    <citation type="submission" date="2018-05" db="EMBL/GenBank/DDBJ databases">
        <title>Pedobacter paludis sp. nov., isolated from wetland soil.</title>
        <authorList>
            <person name="Zhang Y."/>
            <person name="Wang G."/>
        </authorList>
    </citation>
    <scope>NUCLEOTIDE SEQUENCE [LARGE SCALE GENOMIC DNA]</scope>
    <source>
        <strain evidence="5 6">KCTC22721</strain>
    </source>
</reference>
<dbReference type="RefSeq" id="WP_109926694.1">
    <property type="nucleotide sequence ID" value="NZ_QGNZ01000004.1"/>
</dbReference>
<name>A0A317EJ52_9SPHI</name>
<keyword evidence="6" id="KW-1185">Reference proteome</keyword>
<proteinExistence type="inferred from homology"/>
<dbReference type="GO" id="GO:0016747">
    <property type="term" value="F:acyltransferase activity, transferring groups other than amino-acyl groups"/>
    <property type="evidence" value="ECO:0007669"/>
    <property type="project" value="InterPro"/>
</dbReference>